<dbReference type="PANTHER" id="PTHR35145">
    <property type="entry name" value="CYTOPLASMIC PROTEIN-RELATED"/>
    <property type="match status" value="1"/>
</dbReference>
<dbReference type="InterPro" id="IPR007351">
    <property type="entry name" value="YjbR"/>
</dbReference>
<accession>A0A940DJ07</accession>
<evidence type="ECO:0000313" key="2">
    <source>
        <dbReference type="Proteomes" id="UP000712007"/>
    </source>
</evidence>
<dbReference type="AlphaFoldDB" id="A0A940DJ07"/>
<organism evidence="1 2">
    <name type="scientific">Candidatus Aphodosoma intestinipullorum</name>
    <dbReference type="NCBI Taxonomy" id="2840674"/>
    <lineage>
        <taxon>Bacteria</taxon>
        <taxon>Pseudomonadati</taxon>
        <taxon>Bacteroidota</taxon>
        <taxon>Bacteroidia</taxon>
        <taxon>Bacteroidales</taxon>
        <taxon>Candidatus Aphodosoma</taxon>
    </lineage>
</organism>
<comment type="caution">
    <text evidence="1">The sequence shown here is derived from an EMBL/GenBank/DDBJ whole genome shotgun (WGS) entry which is preliminary data.</text>
</comment>
<reference evidence="1" key="2">
    <citation type="journal article" date="2021" name="PeerJ">
        <title>Extensive microbial diversity within the chicken gut microbiome revealed by metagenomics and culture.</title>
        <authorList>
            <person name="Gilroy R."/>
            <person name="Ravi A."/>
            <person name="Getino M."/>
            <person name="Pursley I."/>
            <person name="Horton D.L."/>
            <person name="Alikhan N.F."/>
            <person name="Baker D."/>
            <person name="Gharbi K."/>
            <person name="Hall N."/>
            <person name="Watson M."/>
            <person name="Adriaenssens E.M."/>
            <person name="Foster-Nyarko E."/>
            <person name="Jarju S."/>
            <person name="Secka A."/>
            <person name="Antonio M."/>
            <person name="Oren A."/>
            <person name="Chaudhuri R.R."/>
            <person name="La Ragione R."/>
            <person name="Hildebrand F."/>
            <person name="Pallen M.J."/>
        </authorList>
    </citation>
    <scope>NUCLEOTIDE SEQUENCE</scope>
    <source>
        <strain evidence="1">3924</strain>
    </source>
</reference>
<keyword evidence="1" id="KW-0238">DNA-binding</keyword>
<gene>
    <name evidence="1" type="ORF">IAC51_04125</name>
</gene>
<dbReference type="Pfam" id="PF04237">
    <property type="entry name" value="YjbR"/>
    <property type="match status" value="1"/>
</dbReference>
<dbReference type="EMBL" id="JADIMV010000069">
    <property type="protein sequence ID" value="MBO8439819.1"/>
    <property type="molecule type" value="Genomic_DNA"/>
</dbReference>
<dbReference type="Gene3D" id="3.90.1150.30">
    <property type="match status" value="1"/>
</dbReference>
<dbReference type="InterPro" id="IPR058532">
    <property type="entry name" value="YjbR/MT2646/Rv2570-like"/>
</dbReference>
<evidence type="ECO:0000313" key="1">
    <source>
        <dbReference type="EMBL" id="MBO8439819.1"/>
    </source>
</evidence>
<name>A0A940DJ07_9BACT</name>
<dbReference type="PANTHER" id="PTHR35145:SF1">
    <property type="entry name" value="CYTOPLASMIC PROTEIN"/>
    <property type="match status" value="1"/>
</dbReference>
<dbReference type="GO" id="GO:0003677">
    <property type="term" value="F:DNA binding"/>
    <property type="evidence" value="ECO:0007669"/>
    <property type="project" value="UniProtKB-KW"/>
</dbReference>
<reference evidence="1" key="1">
    <citation type="submission" date="2020-10" db="EMBL/GenBank/DDBJ databases">
        <authorList>
            <person name="Gilroy R."/>
        </authorList>
    </citation>
    <scope>NUCLEOTIDE SEQUENCE</scope>
    <source>
        <strain evidence="1">3924</strain>
    </source>
</reference>
<dbReference type="SUPFAM" id="SSF142906">
    <property type="entry name" value="YjbR-like"/>
    <property type="match status" value="1"/>
</dbReference>
<dbReference type="InterPro" id="IPR038056">
    <property type="entry name" value="YjbR-like_sf"/>
</dbReference>
<proteinExistence type="predicted"/>
<protein>
    <submittedName>
        <fullName evidence="1">MmcQ/YjbR family DNA-binding protein</fullName>
    </submittedName>
</protein>
<dbReference type="Proteomes" id="UP000712007">
    <property type="component" value="Unassembled WGS sequence"/>
</dbReference>
<sequence>MNIEQFRDFCLSFHGTTERFPFDDTALVFEVGGRMFAMVALDRAEFVNLKCDPDRAVELRERYAGIRPGWHMNKRHWNSVYLDSDVPDGMICELVRHSRSCVIAKLPKSVRELYDKE</sequence>